<dbReference type="SUPFAM" id="SSF49899">
    <property type="entry name" value="Concanavalin A-like lectins/glucanases"/>
    <property type="match status" value="1"/>
</dbReference>
<dbReference type="EMBL" id="VTWU01000007">
    <property type="protein sequence ID" value="KAA9327152.1"/>
    <property type="molecule type" value="Genomic_DNA"/>
</dbReference>
<name>A0AA88JY24_9BACT</name>
<feature type="domain" description="LamG-like jellyroll fold" evidence="3">
    <location>
        <begin position="156"/>
        <end position="277"/>
    </location>
</feature>
<sequence>MCPTRHYMICQKYFGGQAPAKLFLRRRRAAGQNSAAWGGPVKQPRGIVSHEYVIVLWRGSALFWGAFRLPGCPAPVGGPPAAGRHFGGFHAGLFASISPLLLSAMSSFFRKAGLLALLGSGLSLSSYAQRGGNFLGFTSTEADQVTVPNFALPATGPFTLEAWVYYSGFSWAGSGSYNTVIEFGNDDPWFGVNGSGRVELYSDLEGGTVPVRTWVHLAYSWDGTTGTLYLDGAPVGTSILAPARGGSGMGIGYNSSDTGWQGYIDEVMVWSTARSAAQIQSDRTSGPPVAAPFLLAYFKFEEASGQTVTNLANAAFNGVLGSTSATEPNDPIRTSTVVNSARQQSAATAARLLPNYPNPFGGATTIPFELRRAGRVRVAVLDLAGREVATLLEETRAAGSYTLPFQSRHLAAGAYLCQLTIDGQRTTQRMLLR</sequence>
<evidence type="ECO:0000313" key="5">
    <source>
        <dbReference type="Proteomes" id="UP000326380"/>
    </source>
</evidence>
<keyword evidence="5" id="KW-1185">Reference proteome</keyword>
<reference evidence="4 5" key="1">
    <citation type="submission" date="2019-09" db="EMBL/GenBank/DDBJ databases">
        <title>Genome sequence of Hymenobacter sp. M3.</title>
        <authorList>
            <person name="Srinivasan S."/>
        </authorList>
    </citation>
    <scope>NUCLEOTIDE SEQUENCE [LARGE SCALE GENOMIC DNA]</scope>
    <source>
        <strain evidence="4 5">M3</strain>
    </source>
</reference>
<gene>
    <name evidence="4" type="ORF">F0P96_18115</name>
</gene>
<dbReference type="Gene3D" id="2.60.120.200">
    <property type="match status" value="1"/>
</dbReference>
<dbReference type="InterPro" id="IPR013320">
    <property type="entry name" value="ConA-like_dom_sf"/>
</dbReference>
<organism evidence="4 5">
    <name type="scientific">Hymenobacter busanensis</name>
    <dbReference type="NCBI Taxonomy" id="2607656"/>
    <lineage>
        <taxon>Bacteria</taxon>
        <taxon>Pseudomonadati</taxon>
        <taxon>Bacteroidota</taxon>
        <taxon>Cytophagia</taxon>
        <taxon>Cytophagales</taxon>
        <taxon>Hymenobacteraceae</taxon>
        <taxon>Hymenobacter</taxon>
    </lineage>
</organism>
<evidence type="ECO:0000256" key="1">
    <source>
        <dbReference type="ARBA" id="ARBA00022729"/>
    </source>
</evidence>
<keyword evidence="2" id="KW-1015">Disulfide bond</keyword>
<dbReference type="SMART" id="SM00560">
    <property type="entry name" value="LamGL"/>
    <property type="match status" value="1"/>
</dbReference>
<dbReference type="GO" id="GO:0005975">
    <property type="term" value="P:carbohydrate metabolic process"/>
    <property type="evidence" value="ECO:0007669"/>
    <property type="project" value="UniProtKB-ARBA"/>
</dbReference>
<accession>A0AA88JY24</accession>
<dbReference type="AlphaFoldDB" id="A0AA88JY24"/>
<evidence type="ECO:0000256" key="2">
    <source>
        <dbReference type="ARBA" id="ARBA00023157"/>
    </source>
</evidence>
<dbReference type="NCBIfam" id="TIGR04183">
    <property type="entry name" value="Por_Secre_tail"/>
    <property type="match status" value="1"/>
</dbReference>
<comment type="caution">
    <text evidence="4">The sequence shown here is derived from an EMBL/GenBank/DDBJ whole genome shotgun (WGS) entry which is preliminary data.</text>
</comment>
<dbReference type="InterPro" id="IPR006558">
    <property type="entry name" value="LamG-like"/>
</dbReference>
<dbReference type="Proteomes" id="UP000326380">
    <property type="component" value="Unassembled WGS sequence"/>
</dbReference>
<protein>
    <submittedName>
        <fullName evidence="4">T9SS type A sorting domain-containing protein</fullName>
    </submittedName>
</protein>
<keyword evidence="1" id="KW-0732">Signal</keyword>
<proteinExistence type="predicted"/>
<evidence type="ECO:0000313" key="4">
    <source>
        <dbReference type="EMBL" id="KAA9327152.1"/>
    </source>
</evidence>
<dbReference type="Pfam" id="PF13385">
    <property type="entry name" value="Laminin_G_3"/>
    <property type="match status" value="1"/>
</dbReference>
<dbReference type="GO" id="GO:0004553">
    <property type="term" value="F:hydrolase activity, hydrolyzing O-glycosyl compounds"/>
    <property type="evidence" value="ECO:0007669"/>
    <property type="project" value="UniProtKB-ARBA"/>
</dbReference>
<dbReference type="InterPro" id="IPR026444">
    <property type="entry name" value="Secre_tail"/>
</dbReference>
<evidence type="ECO:0000259" key="3">
    <source>
        <dbReference type="SMART" id="SM00560"/>
    </source>
</evidence>